<evidence type="ECO:0008006" key="3">
    <source>
        <dbReference type="Google" id="ProtNLM"/>
    </source>
</evidence>
<keyword evidence="1" id="KW-0614">Plasmid</keyword>
<dbReference type="InterPro" id="IPR009351">
    <property type="entry name" value="AlkZ-like"/>
</dbReference>
<keyword evidence="2" id="KW-1185">Reference proteome</keyword>
<dbReference type="PANTHER" id="PTHR38479:SF2">
    <property type="entry name" value="WINGED HELIX DNA-BINDING DOMAIN-CONTAINING PROTEIN"/>
    <property type="match status" value="1"/>
</dbReference>
<dbReference type="Proteomes" id="UP000007842">
    <property type="component" value="Plasmid pSCATT"/>
</dbReference>
<organism evidence="1 2">
    <name type="scientific">Streptantibioticus cattleyicolor (strain ATCC 35852 / DSM 46488 / JCM 4925 / NBRC 14057 / NRRL 8057)</name>
    <name type="common">Streptomyces cattleya</name>
    <dbReference type="NCBI Taxonomy" id="1003195"/>
    <lineage>
        <taxon>Bacteria</taxon>
        <taxon>Bacillati</taxon>
        <taxon>Actinomycetota</taxon>
        <taxon>Actinomycetes</taxon>
        <taxon>Kitasatosporales</taxon>
        <taxon>Streptomycetaceae</taxon>
        <taxon>Streptantibioticus</taxon>
    </lineage>
</organism>
<dbReference type="HOGENOM" id="CLU_956186_0_0_11"/>
<dbReference type="OrthoDB" id="9148135at2"/>
<reference evidence="2" key="1">
    <citation type="submission" date="2011-12" db="EMBL/GenBank/DDBJ databases">
        <title>Complete genome sequence of Streptomyces cattleya strain DSM 46488.</title>
        <authorList>
            <person name="Ou H.-Y."/>
            <person name="Li P."/>
            <person name="Zhao C."/>
            <person name="O'Hagan D."/>
            <person name="Deng Z."/>
        </authorList>
    </citation>
    <scope>NUCLEOTIDE SEQUENCE [LARGE SCALE GENOMIC DNA]</scope>
    <source>
        <strain evidence="2">ATCC 35852 / DSM 46488 / JCM 4925 / NBRC 14057 / NRRL 8057</strain>
        <plasmid evidence="2">Plasmid pSCATT</plasmid>
    </source>
</reference>
<dbReference type="KEGG" id="scy:SCATT_p02110"/>
<dbReference type="EMBL" id="CP003229">
    <property type="protein sequence ID" value="AEW98404.1"/>
    <property type="molecule type" value="Genomic_DNA"/>
</dbReference>
<protein>
    <recommendedName>
        <fullName evidence="3">Winged helix DNA-binding domain-containing protein</fullName>
    </recommendedName>
</protein>
<accession>G8XEM2</accession>
<dbReference type="AlphaFoldDB" id="F8JL16"/>
<dbReference type="Pfam" id="PF06224">
    <property type="entry name" value="AlkZ-like"/>
    <property type="match status" value="1"/>
</dbReference>
<evidence type="ECO:0000313" key="2">
    <source>
        <dbReference type="Proteomes" id="UP000007842"/>
    </source>
</evidence>
<dbReference type="PATRIC" id="fig|1003195.11.peg.1467"/>
<dbReference type="RefSeq" id="WP_014151959.1">
    <property type="nucleotide sequence ID" value="NC_016113.1"/>
</dbReference>
<proteinExistence type="predicted"/>
<accession>F8JL16</accession>
<dbReference type="PANTHER" id="PTHR38479">
    <property type="entry name" value="LMO0824 PROTEIN"/>
    <property type="match status" value="1"/>
</dbReference>
<evidence type="ECO:0000313" key="1">
    <source>
        <dbReference type="EMBL" id="AEW98404.1"/>
    </source>
</evidence>
<dbReference type="KEGG" id="sct:SCAT_p1512"/>
<gene>
    <name evidence="1" type="ordered locus">SCATT_p02110</name>
</gene>
<name>F8JL16_STREN</name>
<sequence length="291" mass="31631">MPVLSTRALGRATPARQYLLDRADVPVPEAVAQLCGVQAQAPQEPPHRAVSRLRAFSPDRLDHALTGRQVVRTHLTRCTVHLVAWRARHDAAGYRGELDGVDLDEVAAAGRAVMADDRPRSMTELVREGRDRWPGPPVSALGELLVAALVPMAQLPPRGLRKSPAGVRNLTLTATTGRPTATSRAAAASRRSLRAMWVRGQSTADVPPRSARWCRRPPPPAVSRRAYAASRPVCPWFLRGQRVVVRLGLAAPRAAARARARTREGRDDLDARFPGLLGLAVPHGREVIAGW</sequence>
<geneLocation type="plasmid" evidence="1 2">
    <name>pSCATT</name>
</geneLocation>